<dbReference type="InterPro" id="IPR023753">
    <property type="entry name" value="FAD/NAD-binding_dom"/>
</dbReference>
<dbReference type="GO" id="GO:0046872">
    <property type="term" value="F:metal ion binding"/>
    <property type="evidence" value="ECO:0007669"/>
    <property type="project" value="UniProtKB-KW"/>
</dbReference>
<dbReference type="CDD" id="cd03478">
    <property type="entry name" value="Rieske_AIFL_N"/>
    <property type="match status" value="1"/>
</dbReference>
<dbReference type="GO" id="GO:0051537">
    <property type="term" value="F:2 iron, 2 sulfur cluster binding"/>
    <property type="evidence" value="ECO:0007669"/>
    <property type="project" value="UniProtKB-KW"/>
</dbReference>
<evidence type="ECO:0000259" key="9">
    <source>
        <dbReference type="PROSITE" id="PS51296"/>
    </source>
</evidence>
<dbReference type="GO" id="GO:0016705">
    <property type="term" value="F:oxidoreductase activity, acting on paired donors, with incorporation or reduction of molecular oxygen"/>
    <property type="evidence" value="ECO:0007669"/>
    <property type="project" value="UniProtKB-ARBA"/>
</dbReference>
<dbReference type="InterPro" id="IPR036922">
    <property type="entry name" value="Rieske_2Fe-2S_sf"/>
</dbReference>
<keyword evidence="4" id="KW-0479">Metal-binding</keyword>
<dbReference type="PANTHER" id="PTHR43557">
    <property type="entry name" value="APOPTOSIS-INDUCING FACTOR 1"/>
    <property type="match status" value="1"/>
</dbReference>
<keyword evidence="7" id="KW-0408">Iron</keyword>
<dbReference type="AlphaFoldDB" id="A0A1Z4LPC9"/>
<evidence type="ECO:0000256" key="6">
    <source>
        <dbReference type="ARBA" id="ARBA00023002"/>
    </source>
</evidence>
<dbReference type="GO" id="GO:0005737">
    <property type="term" value="C:cytoplasm"/>
    <property type="evidence" value="ECO:0007669"/>
    <property type="project" value="TreeGrafter"/>
</dbReference>
<name>A0A1Z4LPC9_9CYAN</name>
<dbReference type="Gene3D" id="2.102.10.10">
    <property type="entry name" value="Rieske [2Fe-2S] iron-sulphur domain"/>
    <property type="match status" value="1"/>
</dbReference>
<feature type="domain" description="Rieske" evidence="9">
    <location>
        <begin position="6"/>
        <end position="101"/>
    </location>
</feature>
<comment type="cofactor">
    <cofactor evidence="1">
        <name>FAD</name>
        <dbReference type="ChEBI" id="CHEBI:57692"/>
    </cofactor>
</comment>
<dbReference type="InterPro" id="IPR028202">
    <property type="entry name" value="Reductase_C"/>
</dbReference>
<dbReference type="EMBL" id="AP018227">
    <property type="protein sequence ID" value="BAY83071.1"/>
    <property type="molecule type" value="Genomic_DNA"/>
</dbReference>
<dbReference type="GO" id="GO:0016651">
    <property type="term" value="F:oxidoreductase activity, acting on NAD(P)H"/>
    <property type="evidence" value="ECO:0007669"/>
    <property type="project" value="TreeGrafter"/>
</dbReference>
<dbReference type="Gene3D" id="3.30.390.30">
    <property type="match status" value="1"/>
</dbReference>
<evidence type="ECO:0000256" key="3">
    <source>
        <dbReference type="ARBA" id="ARBA00022714"/>
    </source>
</evidence>
<dbReference type="Proteomes" id="UP000218418">
    <property type="component" value="Chromosome"/>
</dbReference>
<evidence type="ECO:0000256" key="5">
    <source>
        <dbReference type="ARBA" id="ARBA00022827"/>
    </source>
</evidence>
<dbReference type="InterPro" id="IPR016156">
    <property type="entry name" value="FAD/NAD-linked_Rdtase_dimer_sf"/>
</dbReference>
<accession>A0A1Z4LPC9</accession>
<dbReference type="PANTHER" id="PTHR43557:SF2">
    <property type="entry name" value="RIESKE DOMAIN-CONTAINING PROTEIN-RELATED"/>
    <property type="match status" value="1"/>
</dbReference>
<dbReference type="Pfam" id="PF07992">
    <property type="entry name" value="Pyr_redox_2"/>
    <property type="match status" value="1"/>
</dbReference>
<evidence type="ECO:0000313" key="10">
    <source>
        <dbReference type="EMBL" id="BAY83071.1"/>
    </source>
</evidence>
<organism evidence="10 11">
    <name type="scientific">Calothrix parasitica NIES-267</name>
    <dbReference type="NCBI Taxonomy" id="1973488"/>
    <lineage>
        <taxon>Bacteria</taxon>
        <taxon>Bacillati</taxon>
        <taxon>Cyanobacteriota</taxon>
        <taxon>Cyanophyceae</taxon>
        <taxon>Nostocales</taxon>
        <taxon>Calotrichaceae</taxon>
        <taxon>Calothrix</taxon>
    </lineage>
</organism>
<dbReference type="GO" id="GO:0004497">
    <property type="term" value="F:monooxygenase activity"/>
    <property type="evidence" value="ECO:0007669"/>
    <property type="project" value="UniProtKB-ARBA"/>
</dbReference>
<keyword evidence="2" id="KW-0285">Flavoprotein</keyword>
<sequence length="534" mass="59192">MNYRNIRVANIKDLKKGEMRQVSVEDSEILLARVEDGFFATAAHCTHYGAPLEKGILNGERVVCPWHNACFGIKTGKLEEPPALDALPHFPVKVEGEDLIVQLPEEISSQCKPEMAKYNPQADSRTFIILGAGAAGSSAAETLRQAGFQGRVVMLTREDVLPYDRTAVSKKYLQNDSGKDSLVLRSLEFYNEWDIEVYSHKFVTKVEAAKKTITFEDNTTLEYDALLVATGGKPRNLQVPGADLDNIFTLRQPEDADKIIAAAENAKTAVVVGSSFIGMEAASSLAQRDIEVTVVAPGTVPFEKILGGDIGATFRKLHESNGVSFRMGTKVKQFEGNGKVEVALLENGERLNADLVIVGIGVEPATEFLQGVELNEKDNSVNVDEYLQAADNIYIAGDIARFPYAPTGELTRIEHWRLAQQHGRVAARNMMGEKIKFASVPFFWSGQFDIKLRYAGHAEDWDDIIIQGNLEKQEFLAYFVKNNQILAVAGSQHDKEIAAITELMRLQQMPSADEVRKGNIDWVERMNSRQLVSR</sequence>
<dbReference type="PRINTS" id="PR00411">
    <property type="entry name" value="PNDRDTASEI"/>
</dbReference>
<evidence type="ECO:0000256" key="8">
    <source>
        <dbReference type="ARBA" id="ARBA00023014"/>
    </source>
</evidence>
<evidence type="ECO:0000256" key="2">
    <source>
        <dbReference type="ARBA" id="ARBA00022630"/>
    </source>
</evidence>
<dbReference type="Gene3D" id="3.50.50.60">
    <property type="entry name" value="FAD/NAD(P)-binding domain"/>
    <property type="match status" value="2"/>
</dbReference>
<dbReference type="OrthoDB" id="9781621at2"/>
<dbReference type="InterPro" id="IPR050446">
    <property type="entry name" value="FAD-oxidoreductase/Apoptosis"/>
</dbReference>
<evidence type="ECO:0000256" key="4">
    <source>
        <dbReference type="ARBA" id="ARBA00022723"/>
    </source>
</evidence>
<keyword evidence="5" id="KW-0274">FAD</keyword>
<keyword evidence="8" id="KW-0411">Iron-sulfur</keyword>
<keyword evidence="6" id="KW-0560">Oxidoreductase</keyword>
<keyword evidence="11" id="KW-1185">Reference proteome</keyword>
<dbReference type="Pfam" id="PF00355">
    <property type="entry name" value="Rieske"/>
    <property type="match status" value="1"/>
</dbReference>
<proteinExistence type="predicted"/>
<dbReference type="SUPFAM" id="SSF50022">
    <property type="entry name" value="ISP domain"/>
    <property type="match status" value="1"/>
</dbReference>
<protein>
    <submittedName>
        <fullName evidence="10">Putative rubredoxin reductase</fullName>
    </submittedName>
</protein>
<dbReference type="InterPro" id="IPR036188">
    <property type="entry name" value="FAD/NAD-bd_sf"/>
</dbReference>
<dbReference type="PROSITE" id="PS51296">
    <property type="entry name" value="RIESKE"/>
    <property type="match status" value="1"/>
</dbReference>
<gene>
    <name evidence="10" type="ORF">NIES267_25570</name>
</gene>
<evidence type="ECO:0000313" key="11">
    <source>
        <dbReference type="Proteomes" id="UP000218418"/>
    </source>
</evidence>
<reference evidence="10 11" key="1">
    <citation type="submission" date="2017-06" db="EMBL/GenBank/DDBJ databases">
        <title>Genome sequencing of cyanobaciteial culture collection at National Institute for Environmental Studies (NIES).</title>
        <authorList>
            <person name="Hirose Y."/>
            <person name="Shimura Y."/>
            <person name="Fujisawa T."/>
            <person name="Nakamura Y."/>
            <person name="Kawachi M."/>
        </authorList>
    </citation>
    <scope>NUCLEOTIDE SEQUENCE [LARGE SCALE GENOMIC DNA]</scope>
    <source>
        <strain evidence="10 11">NIES-267</strain>
    </source>
</reference>
<dbReference type="PRINTS" id="PR00368">
    <property type="entry name" value="FADPNR"/>
</dbReference>
<dbReference type="InterPro" id="IPR017941">
    <property type="entry name" value="Rieske_2Fe-2S"/>
</dbReference>
<dbReference type="SUPFAM" id="SSF55424">
    <property type="entry name" value="FAD/NAD-linked reductases, dimerisation (C-terminal) domain"/>
    <property type="match status" value="1"/>
</dbReference>
<evidence type="ECO:0000256" key="1">
    <source>
        <dbReference type="ARBA" id="ARBA00001974"/>
    </source>
</evidence>
<evidence type="ECO:0000256" key="7">
    <source>
        <dbReference type="ARBA" id="ARBA00023004"/>
    </source>
</evidence>
<dbReference type="SUPFAM" id="SSF51905">
    <property type="entry name" value="FAD/NAD(P)-binding domain"/>
    <property type="match status" value="2"/>
</dbReference>
<keyword evidence="3" id="KW-0001">2Fe-2S</keyword>
<dbReference type="Pfam" id="PF14759">
    <property type="entry name" value="Reductase_C"/>
    <property type="match status" value="1"/>
</dbReference>